<dbReference type="AlphaFoldDB" id="A0A834WXH7"/>
<reference evidence="1" key="1">
    <citation type="submission" date="2020-09" db="EMBL/GenBank/DDBJ databases">
        <title>Genome-Enabled Discovery of Anthraquinone Biosynthesis in Senna tora.</title>
        <authorList>
            <person name="Kang S.-H."/>
            <person name="Pandey R.P."/>
            <person name="Lee C.-M."/>
            <person name="Sim J.-S."/>
            <person name="Jeong J.-T."/>
            <person name="Choi B.-S."/>
            <person name="Jung M."/>
            <person name="Ginzburg D."/>
            <person name="Zhao K."/>
            <person name="Won S.Y."/>
            <person name="Oh T.-J."/>
            <person name="Yu Y."/>
            <person name="Kim N.-H."/>
            <person name="Lee O.R."/>
            <person name="Lee T.-H."/>
            <person name="Bashyal P."/>
            <person name="Kim T.-S."/>
            <person name="Lee W.-H."/>
            <person name="Kawkins C."/>
            <person name="Kim C.-K."/>
            <person name="Kim J.S."/>
            <person name="Ahn B.O."/>
            <person name="Rhee S.Y."/>
            <person name="Sohng J.K."/>
        </authorList>
    </citation>
    <scope>NUCLEOTIDE SEQUENCE</scope>
    <source>
        <tissue evidence="1">Leaf</tissue>
    </source>
</reference>
<proteinExistence type="predicted"/>
<evidence type="ECO:0000313" key="2">
    <source>
        <dbReference type="Proteomes" id="UP000634136"/>
    </source>
</evidence>
<accession>A0A834WXH7</accession>
<gene>
    <name evidence="1" type="ORF">G2W53_008871</name>
</gene>
<protein>
    <submittedName>
        <fullName evidence="1">Uncharacterized protein</fullName>
    </submittedName>
</protein>
<dbReference type="Proteomes" id="UP000634136">
    <property type="component" value="Unassembled WGS sequence"/>
</dbReference>
<sequence>MVGFTPGPIPPAARNNGGA</sequence>
<dbReference type="EMBL" id="JAAIUW010000004">
    <property type="protein sequence ID" value="KAF7834012.1"/>
    <property type="molecule type" value="Genomic_DNA"/>
</dbReference>
<organism evidence="1 2">
    <name type="scientific">Senna tora</name>
    <dbReference type="NCBI Taxonomy" id="362788"/>
    <lineage>
        <taxon>Eukaryota</taxon>
        <taxon>Viridiplantae</taxon>
        <taxon>Streptophyta</taxon>
        <taxon>Embryophyta</taxon>
        <taxon>Tracheophyta</taxon>
        <taxon>Spermatophyta</taxon>
        <taxon>Magnoliopsida</taxon>
        <taxon>eudicotyledons</taxon>
        <taxon>Gunneridae</taxon>
        <taxon>Pentapetalae</taxon>
        <taxon>rosids</taxon>
        <taxon>fabids</taxon>
        <taxon>Fabales</taxon>
        <taxon>Fabaceae</taxon>
        <taxon>Caesalpinioideae</taxon>
        <taxon>Cassia clade</taxon>
        <taxon>Senna</taxon>
    </lineage>
</organism>
<comment type="caution">
    <text evidence="1">The sequence shown here is derived from an EMBL/GenBank/DDBJ whole genome shotgun (WGS) entry which is preliminary data.</text>
</comment>
<evidence type="ECO:0000313" key="1">
    <source>
        <dbReference type="EMBL" id="KAF7834012.1"/>
    </source>
</evidence>
<name>A0A834WXH7_9FABA</name>
<keyword evidence="2" id="KW-1185">Reference proteome</keyword>